<dbReference type="SUPFAM" id="SSF48371">
    <property type="entry name" value="ARM repeat"/>
    <property type="match status" value="1"/>
</dbReference>
<evidence type="ECO:0000256" key="2">
    <source>
        <dbReference type="ARBA" id="ARBA00022490"/>
    </source>
</evidence>
<keyword evidence="3" id="KW-0810">Translation regulation</keyword>
<dbReference type="InterPro" id="IPR016024">
    <property type="entry name" value="ARM-type_fold"/>
</dbReference>
<accession>A0A2G8JD33</accession>
<keyword evidence="6" id="KW-1185">Reference proteome</keyword>
<evidence type="ECO:0000256" key="3">
    <source>
        <dbReference type="ARBA" id="ARBA00022845"/>
    </source>
</evidence>
<feature type="domain" description="MIF4G" evidence="4">
    <location>
        <begin position="50"/>
        <end position="228"/>
    </location>
</feature>
<name>A0A2G8JD33_STIJA</name>
<dbReference type="GO" id="GO:0003723">
    <property type="term" value="F:RNA binding"/>
    <property type="evidence" value="ECO:0007669"/>
    <property type="project" value="InterPro"/>
</dbReference>
<evidence type="ECO:0000313" key="6">
    <source>
        <dbReference type="Proteomes" id="UP000230750"/>
    </source>
</evidence>
<proteinExistence type="predicted"/>
<dbReference type="GO" id="GO:0005829">
    <property type="term" value="C:cytosol"/>
    <property type="evidence" value="ECO:0007669"/>
    <property type="project" value="TreeGrafter"/>
</dbReference>
<comment type="caution">
    <text evidence="5">The sequence shown here is derived from an EMBL/GenBank/DDBJ whole genome shotgun (WGS) entry which is preliminary data.</text>
</comment>
<dbReference type="OrthoDB" id="6484979at2759"/>
<comment type="subcellular location">
    <subcellularLocation>
        <location evidence="1">Cytoplasm</location>
    </subcellularLocation>
</comment>
<dbReference type="GO" id="GO:0008494">
    <property type="term" value="F:translation activator activity"/>
    <property type="evidence" value="ECO:0007669"/>
    <property type="project" value="TreeGrafter"/>
</dbReference>
<dbReference type="InterPro" id="IPR003890">
    <property type="entry name" value="MIF4G-like_typ-3"/>
</dbReference>
<evidence type="ECO:0000256" key="1">
    <source>
        <dbReference type="ARBA" id="ARBA00004496"/>
    </source>
</evidence>
<dbReference type="GO" id="GO:0006446">
    <property type="term" value="P:regulation of translational initiation"/>
    <property type="evidence" value="ECO:0007669"/>
    <property type="project" value="TreeGrafter"/>
</dbReference>
<evidence type="ECO:0000259" key="4">
    <source>
        <dbReference type="Pfam" id="PF02854"/>
    </source>
</evidence>
<organism evidence="5 6">
    <name type="scientific">Stichopus japonicus</name>
    <name type="common">Sea cucumber</name>
    <dbReference type="NCBI Taxonomy" id="307972"/>
    <lineage>
        <taxon>Eukaryota</taxon>
        <taxon>Metazoa</taxon>
        <taxon>Echinodermata</taxon>
        <taxon>Eleutherozoa</taxon>
        <taxon>Echinozoa</taxon>
        <taxon>Holothuroidea</taxon>
        <taxon>Aspidochirotacea</taxon>
        <taxon>Aspidochirotida</taxon>
        <taxon>Stichopodidae</taxon>
        <taxon>Apostichopus</taxon>
    </lineage>
</organism>
<dbReference type="InterPro" id="IPR051367">
    <property type="entry name" value="mRNA_TranslReg/HistoneTransl"/>
</dbReference>
<dbReference type="PANTHER" id="PTHR23254">
    <property type="entry name" value="EIF4G DOMAIN PROTEIN"/>
    <property type="match status" value="1"/>
</dbReference>
<reference evidence="5 6" key="1">
    <citation type="journal article" date="2017" name="PLoS Biol.">
        <title>The sea cucumber genome provides insights into morphological evolution and visceral regeneration.</title>
        <authorList>
            <person name="Zhang X."/>
            <person name="Sun L."/>
            <person name="Yuan J."/>
            <person name="Sun Y."/>
            <person name="Gao Y."/>
            <person name="Zhang L."/>
            <person name="Li S."/>
            <person name="Dai H."/>
            <person name="Hamel J.F."/>
            <person name="Liu C."/>
            <person name="Yu Y."/>
            <person name="Liu S."/>
            <person name="Lin W."/>
            <person name="Guo K."/>
            <person name="Jin S."/>
            <person name="Xu P."/>
            <person name="Storey K.B."/>
            <person name="Huan P."/>
            <person name="Zhang T."/>
            <person name="Zhou Y."/>
            <person name="Zhang J."/>
            <person name="Lin C."/>
            <person name="Li X."/>
            <person name="Xing L."/>
            <person name="Huo D."/>
            <person name="Sun M."/>
            <person name="Wang L."/>
            <person name="Mercier A."/>
            <person name="Li F."/>
            <person name="Yang H."/>
            <person name="Xiang J."/>
        </authorList>
    </citation>
    <scope>NUCLEOTIDE SEQUENCE [LARGE SCALE GENOMIC DNA]</scope>
    <source>
        <strain evidence="5">Shaxun</strain>
        <tissue evidence="5">Muscle</tissue>
    </source>
</reference>
<sequence length="253" mass="29322">MVINDFITFLEKFYLSHSSITMDINKVLTILQEATHQFANKSLNSSQVTKEILSQAYHNDWTGDHLEHFCHIYYTWTLETPENVEVSAVLVQDVISLEIDGKMFRTHWFHRLQEDFQNASVLKMTNRRRWINFASYLCKILVNLTINGAPILVILGPTCTCLDMLLTSQDTTSEEIECGVKQLVNCGPLLTEYYSDGLEQLMTKIRHKILASDTPLVGQTFLLEAFSFIWEEWKLKSSVKETTKIVSLKYRFH</sequence>
<protein>
    <submittedName>
        <fullName evidence="5">Putative MIF4G domain-containing protein B</fullName>
    </submittedName>
</protein>
<dbReference type="Gene3D" id="1.25.40.180">
    <property type="match status" value="1"/>
</dbReference>
<keyword evidence="2" id="KW-0963">Cytoplasm</keyword>
<dbReference type="EMBL" id="MRZV01002455">
    <property type="protein sequence ID" value="PIK33661.1"/>
    <property type="molecule type" value="Genomic_DNA"/>
</dbReference>
<dbReference type="Pfam" id="PF02854">
    <property type="entry name" value="MIF4G"/>
    <property type="match status" value="1"/>
</dbReference>
<dbReference type="AlphaFoldDB" id="A0A2G8JD33"/>
<dbReference type="PANTHER" id="PTHR23254:SF16">
    <property type="entry name" value="CBP80_20-DEPENDENT TRANSLATION INITIATION FACTOR"/>
    <property type="match status" value="1"/>
</dbReference>
<evidence type="ECO:0000313" key="5">
    <source>
        <dbReference type="EMBL" id="PIK33661.1"/>
    </source>
</evidence>
<gene>
    <name evidence="5" type="ORF">BSL78_29524</name>
</gene>
<dbReference type="Proteomes" id="UP000230750">
    <property type="component" value="Unassembled WGS sequence"/>
</dbReference>
<dbReference type="STRING" id="307972.A0A2G8JD33"/>